<evidence type="ECO:0000313" key="4">
    <source>
        <dbReference type="EMBL" id="SFH45690.1"/>
    </source>
</evidence>
<keyword evidence="5" id="KW-1185">Reference proteome</keyword>
<dbReference type="InterPro" id="IPR016181">
    <property type="entry name" value="Acyl_CoA_acyltransferase"/>
</dbReference>
<sequence length="153" mass="17205">MITLLRTDATNTDFIALVKSLDEYLALMDGAEHSFYSQFNKITLLNNVVIAFDDNTPIGCGAFKPIDDNKVEIKRMFVKEEARGQRIASKILTELENWASALGFNHYILETGIKQTAAVALYHKMGYRQIPNYGQYEGITNSICFSKANEGHC</sequence>
<evidence type="ECO:0000256" key="1">
    <source>
        <dbReference type="ARBA" id="ARBA00022679"/>
    </source>
</evidence>
<accession>A0A1I3A704</accession>
<dbReference type="PANTHER" id="PTHR43877:SF2">
    <property type="entry name" value="AMINOALKYLPHOSPHONATE N-ACETYLTRANSFERASE-RELATED"/>
    <property type="match status" value="1"/>
</dbReference>
<gene>
    <name evidence="4" type="ORF">SAMN04489864_11344</name>
</gene>
<dbReference type="RefSeq" id="WP_090997526.1">
    <property type="nucleotide sequence ID" value="NZ_FOPP01000013.1"/>
</dbReference>
<name>A0A1I3A704_9SPHI</name>
<keyword evidence="2" id="KW-0012">Acyltransferase</keyword>
<dbReference type="EMBL" id="FOPP01000013">
    <property type="protein sequence ID" value="SFH45690.1"/>
    <property type="molecule type" value="Genomic_DNA"/>
</dbReference>
<evidence type="ECO:0000259" key="3">
    <source>
        <dbReference type="PROSITE" id="PS51186"/>
    </source>
</evidence>
<dbReference type="OrthoDB" id="9803233at2"/>
<dbReference type="InterPro" id="IPR000182">
    <property type="entry name" value="GNAT_dom"/>
</dbReference>
<keyword evidence="1 4" id="KW-0808">Transferase</keyword>
<evidence type="ECO:0000256" key="2">
    <source>
        <dbReference type="ARBA" id="ARBA00023315"/>
    </source>
</evidence>
<dbReference type="PANTHER" id="PTHR43877">
    <property type="entry name" value="AMINOALKYLPHOSPHONATE N-ACETYLTRANSFERASE-RELATED-RELATED"/>
    <property type="match status" value="1"/>
</dbReference>
<dbReference type="Pfam" id="PF00583">
    <property type="entry name" value="Acetyltransf_1"/>
    <property type="match status" value="1"/>
</dbReference>
<dbReference type="STRING" id="414048.SAMN04489864_11344"/>
<dbReference type="GO" id="GO:0016747">
    <property type="term" value="F:acyltransferase activity, transferring groups other than amino-acyl groups"/>
    <property type="evidence" value="ECO:0007669"/>
    <property type="project" value="InterPro"/>
</dbReference>
<protein>
    <submittedName>
        <fullName evidence="4">Acetyltransferase (GNAT) family protein</fullName>
    </submittedName>
</protein>
<reference evidence="4 5" key="1">
    <citation type="submission" date="2016-10" db="EMBL/GenBank/DDBJ databases">
        <authorList>
            <person name="de Groot N.N."/>
        </authorList>
    </citation>
    <scope>NUCLEOTIDE SEQUENCE [LARGE SCALE GENOMIC DNA]</scope>
    <source>
        <strain evidence="4 5">DSM 18684</strain>
    </source>
</reference>
<dbReference type="Gene3D" id="3.40.630.30">
    <property type="match status" value="1"/>
</dbReference>
<organism evidence="4 5">
    <name type="scientific">Pedobacter insulae</name>
    <dbReference type="NCBI Taxonomy" id="414048"/>
    <lineage>
        <taxon>Bacteria</taxon>
        <taxon>Pseudomonadati</taxon>
        <taxon>Bacteroidota</taxon>
        <taxon>Sphingobacteriia</taxon>
        <taxon>Sphingobacteriales</taxon>
        <taxon>Sphingobacteriaceae</taxon>
        <taxon>Pedobacter</taxon>
    </lineage>
</organism>
<dbReference type="InterPro" id="IPR050832">
    <property type="entry name" value="Bact_Acetyltransf"/>
</dbReference>
<proteinExistence type="predicted"/>
<dbReference type="CDD" id="cd04301">
    <property type="entry name" value="NAT_SF"/>
    <property type="match status" value="1"/>
</dbReference>
<dbReference type="SUPFAM" id="SSF55729">
    <property type="entry name" value="Acyl-CoA N-acyltransferases (Nat)"/>
    <property type="match status" value="1"/>
</dbReference>
<feature type="domain" description="N-acetyltransferase" evidence="3">
    <location>
        <begin position="3"/>
        <end position="150"/>
    </location>
</feature>
<dbReference type="AlphaFoldDB" id="A0A1I3A704"/>
<dbReference type="Proteomes" id="UP000199666">
    <property type="component" value="Unassembled WGS sequence"/>
</dbReference>
<dbReference type="PROSITE" id="PS51186">
    <property type="entry name" value="GNAT"/>
    <property type="match status" value="1"/>
</dbReference>
<evidence type="ECO:0000313" key="5">
    <source>
        <dbReference type="Proteomes" id="UP000199666"/>
    </source>
</evidence>